<dbReference type="RefSeq" id="WP_380837345.1">
    <property type="nucleotide sequence ID" value="NZ_JBHSFP010000002.1"/>
</dbReference>
<protein>
    <submittedName>
        <fullName evidence="5">LuxR C-terminal-related transcriptional regulator</fullName>
    </submittedName>
</protein>
<sequence>MRGREPEWHIVGRLLSAAEQGGGGTLLIEGEPGTGKTLLLAEAAAQASRRGFALATGSGERPWPEPPGTCAVDRLRVRLSRDAAGRPVLVGLDDLQRADTATLAALRALHRDLGSRQVVWLLSRSVTTARSPCPATRAEEGAENLFRFLENHGATRLGLRPLPDDVVAAVAADVLGAMPDPDLLTFAACADGNPFLLVELLTGLREENAVEIRDGQALLRPAAEIRDGRALPRPAAEIGGRALLGPPDHDGAGGSPRGRCPAEDPPAPPERVRAFVRSSLGALSREARQFVEVAAVLGRRFSPEDTGELLGTTAAALLPAVEEALDAGLVLVAGDTLEFRHELVWLAVVADLPTPMRHALHHQIGRAMLDRGGSAVRAAGHLLEGTRPGDARTLAGLDHAVAEVLATSPDAAADLAVQAVDLSDLADPCRLARVVTAVEATAEAGRLAEAERLARSAAASPVPASIAAVVRCALCGILFLAGRPAEAVAVAEAALGEPTLPARRRDRATLGLLYGLASLPDQRRAEREASRILADADQHADADRRGEAVVVGATAVLATVRWDSGHLAEGLRLAQEAVHRTRAGSAPRGRPRRPASGVYPRLALASMLTGVRRLDEARARLKEAAEEAGALGHGAWAAGPAVLSARVELVAGHLEEAAALARRAARLSEATGAHLFGPAADAVLATVALRQGDLRAAEGHAEACRTRWACDGGTFGGWCAIATAQVAEARDGPAAAVERLGALYGEVGERPRVLAAEPAASPWLVRVALAAGDRSSARLAVAAAESLAGRAPGLTVVTVAAAHARGLLEGDPEALAPAAEKAADPWGRASAAEDLGVALAAAGDRQGCVRSLDHALAGYDEAGSARDAARLRRRLRRMGVRHRHWATTERPVTGWASLTDTERAVSLLVAQGWTNRRVADQMFISVHTVAFHLRQIFRKLDIGSRVELTRLVLEQHHEDPLPGRQE</sequence>
<organism evidence="5 6">
    <name type="scientific">Sphaerisporangium dianthi</name>
    <dbReference type="NCBI Taxonomy" id="1436120"/>
    <lineage>
        <taxon>Bacteria</taxon>
        <taxon>Bacillati</taxon>
        <taxon>Actinomycetota</taxon>
        <taxon>Actinomycetes</taxon>
        <taxon>Streptosporangiales</taxon>
        <taxon>Streptosporangiaceae</taxon>
        <taxon>Sphaerisporangium</taxon>
    </lineage>
</organism>
<dbReference type="Gene3D" id="1.25.40.10">
    <property type="entry name" value="Tetratricopeptide repeat domain"/>
    <property type="match status" value="1"/>
</dbReference>
<keyword evidence="2" id="KW-0067">ATP-binding</keyword>
<dbReference type="SMART" id="SM00382">
    <property type="entry name" value="AAA"/>
    <property type="match status" value="1"/>
</dbReference>
<dbReference type="SMART" id="SM00421">
    <property type="entry name" value="HTH_LUXR"/>
    <property type="match status" value="1"/>
</dbReference>
<dbReference type="CDD" id="cd06170">
    <property type="entry name" value="LuxR_C_like"/>
    <property type="match status" value="1"/>
</dbReference>
<dbReference type="Pfam" id="PF00196">
    <property type="entry name" value="GerE"/>
    <property type="match status" value="1"/>
</dbReference>
<dbReference type="PROSITE" id="PS50043">
    <property type="entry name" value="HTH_LUXR_2"/>
    <property type="match status" value="1"/>
</dbReference>
<dbReference type="Proteomes" id="UP001596004">
    <property type="component" value="Unassembled WGS sequence"/>
</dbReference>
<comment type="caution">
    <text evidence="5">The sequence shown here is derived from an EMBL/GenBank/DDBJ whole genome shotgun (WGS) entry which is preliminary data.</text>
</comment>
<feature type="domain" description="HTH luxR-type" evidence="4">
    <location>
        <begin position="891"/>
        <end position="956"/>
    </location>
</feature>
<evidence type="ECO:0000313" key="5">
    <source>
        <dbReference type="EMBL" id="MFC4530048.1"/>
    </source>
</evidence>
<dbReference type="InterPro" id="IPR011990">
    <property type="entry name" value="TPR-like_helical_dom_sf"/>
</dbReference>
<dbReference type="EMBL" id="JBHSFP010000002">
    <property type="protein sequence ID" value="MFC4530048.1"/>
    <property type="molecule type" value="Genomic_DNA"/>
</dbReference>
<accession>A0ABV9CBG1</accession>
<dbReference type="InterPro" id="IPR027417">
    <property type="entry name" value="P-loop_NTPase"/>
</dbReference>
<dbReference type="InterPro" id="IPR000792">
    <property type="entry name" value="Tscrpt_reg_LuxR_C"/>
</dbReference>
<evidence type="ECO:0000313" key="6">
    <source>
        <dbReference type="Proteomes" id="UP001596004"/>
    </source>
</evidence>
<dbReference type="SUPFAM" id="SSF52540">
    <property type="entry name" value="P-loop containing nucleoside triphosphate hydrolases"/>
    <property type="match status" value="1"/>
</dbReference>
<evidence type="ECO:0000259" key="4">
    <source>
        <dbReference type="PROSITE" id="PS50043"/>
    </source>
</evidence>
<dbReference type="Gene3D" id="1.10.10.10">
    <property type="entry name" value="Winged helix-like DNA-binding domain superfamily/Winged helix DNA-binding domain"/>
    <property type="match status" value="1"/>
</dbReference>
<dbReference type="PANTHER" id="PTHR16305:SF35">
    <property type="entry name" value="TRANSCRIPTIONAL ACTIVATOR DOMAIN"/>
    <property type="match status" value="1"/>
</dbReference>
<dbReference type="PANTHER" id="PTHR16305">
    <property type="entry name" value="TESTICULAR SOLUBLE ADENYLYL CYCLASE"/>
    <property type="match status" value="1"/>
</dbReference>
<proteinExistence type="predicted"/>
<gene>
    <name evidence="5" type="ORF">ACFO60_04675</name>
</gene>
<evidence type="ECO:0000256" key="1">
    <source>
        <dbReference type="ARBA" id="ARBA00022741"/>
    </source>
</evidence>
<dbReference type="SUPFAM" id="SSF46894">
    <property type="entry name" value="C-terminal effector domain of the bipartite response regulators"/>
    <property type="match status" value="1"/>
</dbReference>
<name>A0ABV9CBG1_9ACTN</name>
<dbReference type="InterPro" id="IPR036388">
    <property type="entry name" value="WH-like_DNA-bd_sf"/>
</dbReference>
<dbReference type="InterPro" id="IPR003593">
    <property type="entry name" value="AAA+_ATPase"/>
</dbReference>
<evidence type="ECO:0000256" key="3">
    <source>
        <dbReference type="SAM" id="MobiDB-lite"/>
    </source>
</evidence>
<keyword evidence="1" id="KW-0547">Nucleotide-binding</keyword>
<dbReference type="InterPro" id="IPR016032">
    <property type="entry name" value="Sig_transdc_resp-reg_C-effctor"/>
</dbReference>
<feature type="region of interest" description="Disordered" evidence="3">
    <location>
        <begin position="239"/>
        <end position="268"/>
    </location>
</feature>
<reference evidence="6" key="1">
    <citation type="journal article" date="2019" name="Int. J. Syst. Evol. Microbiol.">
        <title>The Global Catalogue of Microorganisms (GCM) 10K type strain sequencing project: providing services to taxonomists for standard genome sequencing and annotation.</title>
        <authorList>
            <consortium name="The Broad Institute Genomics Platform"/>
            <consortium name="The Broad Institute Genome Sequencing Center for Infectious Disease"/>
            <person name="Wu L."/>
            <person name="Ma J."/>
        </authorList>
    </citation>
    <scope>NUCLEOTIDE SEQUENCE [LARGE SCALE GENOMIC DNA]</scope>
    <source>
        <strain evidence="6">CGMCC 4.7132</strain>
    </source>
</reference>
<dbReference type="PRINTS" id="PR00038">
    <property type="entry name" value="HTHLUXR"/>
</dbReference>
<keyword evidence="6" id="KW-1185">Reference proteome</keyword>
<evidence type="ECO:0000256" key="2">
    <source>
        <dbReference type="ARBA" id="ARBA00022840"/>
    </source>
</evidence>